<organism evidence="2 3">
    <name type="scientific">Gracilimonas mengyeensis</name>
    <dbReference type="NCBI Taxonomy" id="1302730"/>
    <lineage>
        <taxon>Bacteria</taxon>
        <taxon>Pseudomonadati</taxon>
        <taxon>Balneolota</taxon>
        <taxon>Balneolia</taxon>
        <taxon>Balneolales</taxon>
        <taxon>Balneolaceae</taxon>
        <taxon>Gracilimonas</taxon>
    </lineage>
</organism>
<dbReference type="Proteomes" id="UP000317557">
    <property type="component" value="Unassembled WGS sequence"/>
</dbReference>
<keyword evidence="1" id="KW-0732">Signal</keyword>
<keyword evidence="3" id="KW-1185">Reference proteome</keyword>
<evidence type="ECO:0000256" key="1">
    <source>
        <dbReference type="SAM" id="SignalP"/>
    </source>
</evidence>
<sequence length="109" mass="12327">MRLSLILMSLLLLQACSNSVSTKEDPGTTHLRITLPEDGHVHAWVENAYQTKVKTVVNRYLQKGPYSFAIKMEDKKGKPLPYGIYTYHVKTDTLSHAGTLVYSKPTNNY</sequence>
<name>A0A521D6J9_9BACT</name>
<dbReference type="AlphaFoldDB" id="A0A521D6J9"/>
<protein>
    <submittedName>
        <fullName evidence="2">Uncharacterized protein</fullName>
    </submittedName>
</protein>
<reference evidence="2 3" key="1">
    <citation type="submission" date="2017-05" db="EMBL/GenBank/DDBJ databases">
        <authorList>
            <person name="Varghese N."/>
            <person name="Submissions S."/>
        </authorList>
    </citation>
    <scope>NUCLEOTIDE SEQUENCE [LARGE SCALE GENOMIC DNA]</scope>
    <source>
        <strain evidence="2 3">DSM 21985</strain>
    </source>
</reference>
<dbReference type="EMBL" id="FXTP01000007">
    <property type="protein sequence ID" value="SMO66691.1"/>
    <property type="molecule type" value="Genomic_DNA"/>
</dbReference>
<evidence type="ECO:0000313" key="3">
    <source>
        <dbReference type="Proteomes" id="UP000317557"/>
    </source>
</evidence>
<dbReference type="Gene3D" id="2.60.40.4070">
    <property type="match status" value="1"/>
</dbReference>
<dbReference type="PROSITE" id="PS51257">
    <property type="entry name" value="PROKAR_LIPOPROTEIN"/>
    <property type="match status" value="1"/>
</dbReference>
<feature type="chain" id="PRO_5022054975" evidence="1">
    <location>
        <begin position="23"/>
        <end position="109"/>
    </location>
</feature>
<accession>A0A521D6J9</accession>
<feature type="signal peptide" evidence="1">
    <location>
        <begin position="1"/>
        <end position="22"/>
    </location>
</feature>
<proteinExistence type="predicted"/>
<evidence type="ECO:0000313" key="2">
    <source>
        <dbReference type="EMBL" id="SMO66691.1"/>
    </source>
</evidence>
<gene>
    <name evidence="2" type="ORF">SAMN06265219_107110</name>
</gene>